<keyword evidence="1 2" id="KW-0694">RNA-binding</keyword>
<feature type="compositionally biased region" description="Polar residues" evidence="3">
    <location>
        <begin position="418"/>
        <end position="435"/>
    </location>
</feature>
<dbReference type="InterPro" id="IPR036390">
    <property type="entry name" value="WH_DNA-bd_sf"/>
</dbReference>
<dbReference type="InterPro" id="IPR006630">
    <property type="entry name" value="La_HTH"/>
</dbReference>
<feature type="region of interest" description="Disordered" evidence="3">
    <location>
        <begin position="378"/>
        <end position="439"/>
    </location>
</feature>
<feature type="region of interest" description="Disordered" evidence="3">
    <location>
        <begin position="539"/>
        <end position="583"/>
    </location>
</feature>
<evidence type="ECO:0000256" key="2">
    <source>
        <dbReference type="PROSITE-ProRule" id="PRU00332"/>
    </source>
</evidence>
<dbReference type="EMBL" id="OU466862">
    <property type="protein sequence ID" value="CAH2072227.1"/>
    <property type="molecule type" value="Genomic_DNA"/>
</dbReference>
<dbReference type="InterPro" id="IPR006607">
    <property type="entry name" value="DM15"/>
</dbReference>
<keyword evidence="6" id="KW-1185">Reference proteome</keyword>
<dbReference type="AlphaFoldDB" id="A0AAU9SX16"/>
<protein>
    <recommendedName>
        <fullName evidence="4">HTH La-type RNA-binding domain-containing protein</fullName>
    </recommendedName>
</protein>
<evidence type="ECO:0000259" key="4">
    <source>
        <dbReference type="PROSITE" id="PS50961"/>
    </source>
</evidence>
<dbReference type="PANTHER" id="PTHR22792">
    <property type="entry name" value="LUPUS LA PROTEIN-RELATED"/>
    <property type="match status" value="1"/>
</dbReference>
<dbReference type="Pfam" id="PF05383">
    <property type="entry name" value="La"/>
    <property type="match status" value="1"/>
</dbReference>
<dbReference type="InterPro" id="IPR045180">
    <property type="entry name" value="La_dom_prot"/>
</dbReference>
<evidence type="ECO:0000313" key="6">
    <source>
        <dbReference type="Proteomes" id="UP000836841"/>
    </source>
</evidence>
<dbReference type="SMART" id="SM00684">
    <property type="entry name" value="DM15"/>
    <property type="match status" value="3"/>
</dbReference>
<feature type="compositionally biased region" description="Low complexity" evidence="3">
    <location>
        <begin position="618"/>
        <end position="641"/>
    </location>
</feature>
<feature type="compositionally biased region" description="Polar residues" evidence="3">
    <location>
        <begin position="392"/>
        <end position="411"/>
    </location>
</feature>
<dbReference type="Pfam" id="PF21071">
    <property type="entry name" value="LARP1_HEAT"/>
    <property type="match status" value="1"/>
</dbReference>
<feature type="compositionally biased region" description="Basic and acidic residues" evidence="3">
    <location>
        <begin position="378"/>
        <end position="391"/>
    </location>
</feature>
<sequence>MMAETEGSLADDREVIGRAGGCGAKSPWKTTASPAESADAPVMGAHSWPALADAQQPRPKNPPASAPPSKTIPTSIPAPAPAQAVAGQAKSKPSGKANPAHKNPSGRHSKPGSRSNQNVPPPPYLVHAVPYHPPPFPPMVPLPHATGPDYPYAPYPPFPIPGAPPAPVAESGNEKQVQTSPLPPVLPPPQVDPGQPWKHQRGFDPRNMPHGAGPRNLMRPPFMSPAPGFMVGSGPGFPGPVYYLPVPPPGAIRGYPPRFAPYPVNQGPPVLSPGKLDLKDRVVKQIEYYFRQVILLHQYKGIDDENLQNDHYLISLMDEQGWVPTKVIAGFKRVKAMTMDVEFIVYALGFSTSVEVQGDKIRKRDKWSKWLPTSKRADSEEKIGDSDKDSSEGITSRDSFRNPSKGTSNPTAYDGSSEGAQSSRTSTYESDILKSSSDERRKMDVLSSDFSDTFLLDEEIDMEHKSPRKSGLSMCKRIEDEDDDMAVDDHDIQKLVIVTQNSGRSDGTGISGTKAKNIPKELASTINDGLYYFEQELKKKRSGRKKNNSHLDSRDGKVKAGGGLNTKLGENSAANDGGEEHGNIASRRKQNKGIHKHHMSQARRFFSGNNRHHGASLSSHGGISESPPSSSIGFFFGSTPPDSHGPRLSKLSSSPQCTLSGSSPPVGSLPKSFPPFQHPSHQLLEENGFKQEKYLKYRSRCLNERKKLGSGCSEEMNHLYRFWSYFLRDTFVPSMYEDFQKFAFEDAAANYNYGLECLFRFYSYGLEKKFDEDLYKDFEQLTLDSYHKGNLYGLEKYWAFHHYRGKKEPIKKQPELEKLLKEEYRSLDDFRAKDSVTGQKENKSH</sequence>
<proteinExistence type="predicted"/>
<evidence type="ECO:0000313" key="5">
    <source>
        <dbReference type="EMBL" id="CAH2072227.1"/>
    </source>
</evidence>
<dbReference type="PANTHER" id="PTHR22792:SF101">
    <property type="entry name" value="LA-RELATED PROTEIN 1A"/>
    <property type="match status" value="1"/>
</dbReference>
<feature type="compositionally biased region" description="Basic residues" evidence="3">
    <location>
        <begin position="539"/>
        <end position="548"/>
    </location>
</feature>
<dbReference type="Gene3D" id="1.10.10.10">
    <property type="entry name" value="Winged helix-like DNA-binding domain superfamily/Winged helix DNA-binding domain"/>
    <property type="match status" value="1"/>
</dbReference>
<feature type="region of interest" description="Disordered" evidence="3">
    <location>
        <begin position="1"/>
        <end position="126"/>
    </location>
</feature>
<dbReference type="PROSITE" id="PS50961">
    <property type="entry name" value="HTH_LA"/>
    <property type="match status" value="1"/>
</dbReference>
<dbReference type="GO" id="GO:0048255">
    <property type="term" value="P:mRNA stabilization"/>
    <property type="evidence" value="ECO:0007669"/>
    <property type="project" value="InterPro"/>
</dbReference>
<organism evidence="5 6">
    <name type="scientific">Thlaspi arvense</name>
    <name type="common">Field penny-cress</name>
    <dbReference type="NCBI Taxonomy" id="13288"/>
    <lineage>
        <taxon>Eukaryota</taxon>
        <taxon>Viridiplantae</taxon>
        <taxon>Streptophyta</taxon>
        <taxon>Embryophyta</taxon>
        <taxon>Tracheophyta</taxon>
        <taxon>Spermatophyta</taxon>
        <taxon>Magnoliopsida</taxon>
        <taxon>eudicotyledons</taxon>
        <taxon>Gunneridae</taxon>
        <taxon>Pentapetalae</taxon>
        <taxon>rosids</taxon>
        <taxon>malvids</taxon>
        <taxon>Brassicales</taxon>
        <taxon>Brassicaceae</taxon>
        <taxon>Thlaspideae</taxon>
        <taxon>Thlaspi</taxon>
    </lineage>
</organism>
<name>A0AAU9SX16_THLAR</name>
<dbReference type="Proteomes" id="UP000836841">
    <property type="component" value="Chromosome 6"/>
</dbReference>
<gene>
    <name evidence="5" type="ORF">TAV2_LOCUS18800</name>
</gene>
<evidence type="ECO:0000256" key="1">
    <source>
        <dbReference type="ARBA" id="ARBA00022884"/>
    </source>
</evidence>
<dbReference type="SUPFAM" id="SSF46785">
    <property type="entry name" value="Winged helix' DNA-binding domain"/>
    <property type="match status" value="1"/>
</dbReference>
<feature type="domain" description="HTH La-type RNA-binding" evidence="4">
    <location>
        <begin position="284"/>
        <end position="373"/>
    </location>
</feature>
<dbReference type="GO" id="GO:0000339">
    <property type="term" value="F:RNA cap binding"/>
    <property type="evidence" value="ECO:0007669"/>
    <property type="project" value="InterPro"/>
</dbReference>
<dbReference type="CDD" id="cd07323">
    <property type="entry name" value="LAM"/>
    <property type="match status" value="1"/>
</dbReference>
<dbReference type="SMART" id="SM00715">
    <property type="entry name" value="LA"/>
    <property type="match status" value="1"/>
</dbReference>
<accession>A0AAU9SX16</accession>
<reference evidence="5 6" key="1">
    <citation type="submission" date="2022-03" db="EMBL/GenBank/DDBJ databases">
        <authorList>
            <person name="Nunn A."/>
            <person name="Chopra R."/>
            <person name="Nunn A."/>
            <person name="Contreras Garrido A."/>
        </authorList>
    </citation>
    <scope>NUCLEOTIDE SEQUENCE [LARGE SCALE GENOMIC DNA]</scope>
</reference>
<feature type="region of interest" description="Disordered" evidence="3">
    <location>
        <begin position="608"/>
        <end position="666"/>
    </location>
</feature>
<evidence type="ECO:0000256" key="3">
    <source>
        <dbReference type="SAM" id="MobiDB-lite"/>
    </source>
</evidence>
<feature type="compositionally biased region" description="Basic and acidic residues" evidence="3">
    <location>
        <begin position="549"/>
        <end position="558"/>
    </location>
</feature>
<dbReference type="InterPro" id="IPR036388">
    <property type="entry name" value="WH-like_DNA-bd_sf"/>
</dbReference>